<dbReference type="Gene3D" id="1.10.3470.10">
    <property type="entry name" value="ABC transporter involved in vitamin B12 uptake, BtuC"/>
    <property type="match status" value="1"/>
</dbReference>
<name>A0A251YRQ2_9MICO</name>
<dbReference type="Pfam" id="PF01032">
    <property type="entry name" value="FecCD"/>
    <property type="match status" value="1"/>
</dbReference>
<comment type="subcellular location">
    <subcellularLocation>
        <location evidence="1">Cell membrane</location>
        <topology evidence="1">Multi-pass membrane protein</topology>
    </subcellularLocation>
</comment>
<feature type="transmembrane region" description="Helical" evidence="8">
    <location>
        <begin position="69"/>
        <end position="86"/>
    </location>
</feature>
<evidence type="ECO:0000256" key="2">
    <source>
        <dbReference type="ARBA" id="ARBA00007935"/>
    </source>
</evidence>
<keyword evidence="6 8" id="KW-1133">Transmembrane helix</keyword>
<evidence type="ECO:0000256" key="8">
    <source>
        <dbReference type="SAM" id="Phobius"/>
    </source>
</evidence>
<comment type="similarity">
    <text evidence="2">Belongs to the binding-protein-dependent transport system permease family. FecCD subfamily.</text>
</comment>
<keyword evidence="3" id="KW-0813">Transport</keyword>
<gene>
    <name evidence="9" type="primary">fepD_1</name>
    <name evidence="9" type="ORF">BFL36_03405</name>
</gene>
<keyword evidence="5 8" id="KW-0812">Transmembrane</keyword>
<feature type="transmembrane region" description="Helical" evidence="8">
    <location>
        <begin position="286"/>
        <end position="308"/>
    </location>
</feature>
<feature type="transmembrane region" description="Helical" evidence="8">
    <location>
        <begin position="98"/>
        <end position="117"/>
    </location>
</feature>
<evidence type="ECO:0000256" key="6">
    <source>
        <dbReference type="ARBA" id="ARBA00022989"/>
    </source>
</evidence>
<dbReference type="Proteomes" id="UP000195011">
    <property type="component" value="Unassembled WGS sequence"/>
</dbReference>
<dbReference type="SUPFAM" id="SSF81345">
    <property type="entry name" value="ABC transporter involved in vitamin B12 uptake, BtuC"/>
    <property type="match status" value="1"/>
</dbReference>
<keyword evidence="4" id="KW-1003">Cell membrane</keyword>
<evidence type="ECO:0000313" key="10">
    <source>
        <dbReference type="Proteomes" id="UP000195011"/>
    </source>
</evidence>
<evidence type="ECO:0000313" key="9">
    <source>
        <dbReference type="EMBL" id="OUE26829.1"/>
    </source>
</evidence>
<dbReference type="AlphaFoldDB" id="A0A251YRQ2"/>
<evidence type="ECO:0000256" key="1">
    <source>
        <dbReference type="ARBA" id="ARBA00004651"/>
    </source>
</evidence>
<dbReference type="EMBL" id="MDJY01000021">
    <property type="protein sequence ID" value="OUE26829.1"/>
    <property type="molecule type" value="Genomic_DNA"/>
</dbReference>
<accession>A0A251YRQ2</accession>
<evidence type="ECO:0000256" key="3">
    <source>
        <dbReference type="ARBA" id="ARBA00022448"/>
    </source>
</evidence>
<dbReference type="CDD" id="cd06550">
    <property type="entry name" value="TM_ABC_iron-siderophores_like"/>
    <property type="match status" value="1"/>
</dbReference>
<reference evidence="9 10" key="1">
    <citation type="submission" date="2016-08" db="EMBL/GenBank/DDBJ databases">
        <title>Genome sequence of Clavibacter michiganensis spp strain CFBP8017.</title>
        <authorList>
            <person name="Thapa S.P."/>
            <person name="Coaker G."/>
            <person name="Jacques M.-A."/>
        </authorList>
    </citation>
    <scope>NUCLEOTIDE SEQUENCE [LARGE SCALE GENOMIC DNA]</scope>
    <source>
        <strain evidence="9">CFBP8017</strain>
    </source>
</reference>
<feature type="transmembrane region" description="Helical" evidence="8">
    <location>
        <begin position="201"/>
        <end position="219"/>
    </location>
</feature>
<proteinExistence type="inferred from homology"/>
<comment type="caution">
    <text evidence="9">The sequence shown here is derived from an EMBL/GenBank/DDBJ whole genome shotgun (WGS) entry which is preliminary data.</text>
</comment>
<dbReference type="FunFam" id="1.10.3470.10:FF:000001">
    <property type="entry name" value="Vitamin B12 ABC transporter permease BtuC"/>
    <property type="match status" value="1"/>
</dbReference>
<dbReference type="GO" id="GO:0022857">
    <property type="term" value="F:transmembrane transporter activity"/>
    <property type="evidence" value="ECO:0007669"/>
    <property type="project" value="InterPro"/>
</dbReference>
<evidence type="ECO:0000256" key="7">
    <source>
        <dbReference type="ARBA" id="ARBA00023136"/>
    </source>
</evidence>
<sequence>MAPTPRPASRAAAGVVAVAAVLALLALCALSLATGAREIALDSVWRAVLHPADGSRDAIIVWQLRLPRTLLAVAVGVLLGVAGVVMQAMTRNPLAEPGLLGVNAGASLAVVLAVSVLGTGTAAGYVGPAFAGSAVAAVVVVLAGMRAGPRADPTRLLLAGTALTASLASVTGVVTLSDPRTFGDYRSWVVGSVAGRDPADLVWILPLAAVVVASALLLVRPLAVLALGDDAATALGSRVGLVRLAGFALVTVACGAATAAAGPISFVGLVVPHAVRLVVGRRERAVLVGSVVAGPMLVLLADVIGRIVVRPGELEAGIVTAFVGAPVLLALVLRGSRGARAASGARGERRLRGGRVAS</sequence>
<dbReference type="InterPro" id="IPR000522">
    <property type="entry name" value="ABC_transptr_permease_BtuC"/>
</dbReference>
<dbReference type="RefSeq" id="WP_086516603.1">
    <property type="nucleotide sequence ID" value="NZ_MDJY01000021.1"/>
</dbReference>
<evidence type="ECO:0000256" key="5">
    <source>
        <dbReference type="ARBA" id="ARBA00022692"/>
    </source>
</evidence>
<dbReference type="GO" id="GO:0033214">
    <property type="term" value="P:siderophore-iron import into cell"/>
    <property type="evidence" value="ECO:0007669"/>
    <property type="project" value="TreeGrafter"/>
</dbReference>
<protein>
    <submittedName>
        <fullName evidence="9">Ferric enterobactin transport system permease protein FepD</fullName>
    </submittedName>
</protein>
<dbReference type="GO" id="GO:0005886">
    <property type="term" value="C:plasma membrane"/>
    <property type="evidence" value="ECO:0007669"/>
    <property type="project" value="UniProtKB-SubCell"/>
</dbReference>
<feature type="transmembrane region" description="Helical" evidence="8">
    <location>
        <begin position="156"/>
        <end position="176"/>
    </location>
</feature>
<dbReference type="InterPro" id="IPR037294">
    <property type="entry name" value="ABC_BtuC-like"/>
</dbReference>
<dbReference type="PANTHER" id="PTHR30472">
    <property type="entry name" value="FERRIC ENTEROBACTIN TRANSPORT SYSTEM PERMEASE PROTEIN"/>
    <property type="match status" value="1"/>
</dbReference>
<feature type="transmembrane region" description="Helical" evidence="8">
    <location>
        <begin position="314"/>
        <end position="333"/>
    </location>
</feature>
<feature type="transmembrane region" description="Helical" evidence="8">
    <location>
        <begin position="123"/>
        <end position="144"/>
    </location>
</feature>
<organism evidence="9 10">
    <name type="scientific">Clavibacter michiganensis</name>
    <dbReference type="NCBI Taxonomy" id="28447"/>
    <lineage>
        <taxon>Bacteria</taxon>
        <taxon>Bacillati</taxon>
        <taxon>Actinomycetota</taxon>
        <taxon>Actinomycetes</taxon>
        <taxon>Micrococcales</taxon>
        <taxon>Microbacteriaceae</taxon>
        <taxon>Clavibacter</taxon>
    </lineage>
</organism>
<evidence type="ECO:0000256" key="4">
    <source>
        <dbReference type="ARBA" id="ARBA00022475"/>
    </source>
</evidence>
<keyword evidence="7 8" id="KW-0472">Membrane</keyword>
<dbReference type="PANTHER" id="PTHR30472:SF1">
    <property type="entry name" value="FE(3+) DICITRATE TRANSPORT SYSTEM PERMEASE PROTEIN FECC-RELATED"/>
    <property type="match status" value="1"/>
</dbReference>